<feature type="compositionally biased region" description="Low complexity" evidence="1">
    <location>
        <begin position="616"/>
        <end position="628"/>
    </location>
</feature>
<dbReference type="Proteomes" id="UP001146120">
    <property type="component" value="Unassembled WGS sequence"/>
</dbReference>
<dbReference type="EMBL" id="DAKRPA010000156">
    <property type="protein sequence ID" value="DAZ96769.1"/>
    <property type="molecule type" value="Genomic_DNA"/>
</dbReference>
<name>A0AAV2YU53_9STRA</name>
<keyword evidence="3" id="KW-1185">Reference proteome</keyword>
<comment type="caution">
    <text evidence="2">The sequence shown here is derived from an EMBL/GenBank/DDBJ whole genome shotgun (WGS) entry which is preliminary data.</text>
</comment>
<feature type="region of interest" description="Disordered" evidence="1">
    <location>
        <begin position="434"/>
        <end position="511"/>
    </location>
</feature>
<protein>
    <recommendedName>
        <fullName evidence="4">GATA-type domain-containing protein</fullName>
    </recommendedName>
</protein>
<reference evidence="2" key="2">
    <citation type="journal article" date="2023" name="Microbiol Resour">
        <title>Decontamination and Annotation of the Draft Genome Sequence of the Oomycete Lagenidium giganteum ARSEF 373.</title>
        <authorList>
            <person name="Morgan W.R."/>
            <person name="Tartar A."/>
        </authorList>
    </citation>
    <scope>NUCLEOTIDE SEQUENCE</scope>
    <source>
        <strain evidence="2">ARSEF 373</strain>
    </source>
</reference>
<accession>A0AAV2YU53</accession>
<feature type="region of interest" description="Disordered" evidence="1">
    <location>
        <begin position="594"/>
        <end position="673"/>
    </location>
</feature>
<feature type="compositionally biased region" description="Basic and acidic residues" evidence="1">
    <location>
        <begin position="301"/>
        <end position="311"/>
    </location>
</feature>
<feature type="region of interest" description="Disordered" evidence="1">
    <location>
        <begin position="235"/>
        <end position="320"/>
    </location>
</feature>
<feature type="compositionally biased region" description="Pro residues" evidence="1">
    <location>
        <begin position="629"/>
        <end position="652"/>
    </location>
</feature>
<evidence type="ECO:0000256" key="1">
    <source>
        <dbReference type="SAM" id="MobiDB-lite"/>
    </source>
</evidence>
<feature type="compositionally biased region" description="Polar residues" evidence="1">
    <location>
        <begin position="283"/>
        <end position="292"/>
    </location>
</feature>
<feature type="compositionally biased region" description="Polar residues" evidence="1">
    <location>
        <begin position="198"/>
        <end position="217"/>
    </location>
</feature>
<feature type="compositionally biased region" description="Polar residues" evidence="1">
    <location>
        <begin position="101"/>
        <end position="116"/>
    </location>
</feature>
<feature type="compositionally biased region" description="Polar residues" evidence="1">
    <location>
        <begin position="163"/>
        <end position="172"/>
    </location>
</feature>
<feature type="compositionally biased region" description="Basic and acidic residues" evidence="1">
    <location>
        <begin position="120"/>
        <end position="129"/>
    </location>
</feature>
<feature type="compositionally biased region" description="Low complexity" evidence="1">
    <location>
        <begin position="434"/>
        <end position="458"/>
    </location>
</feature>
<gene>
    <name evidence="2" type="ORF">N0F65_005767</name>
</gene>
<proteinExistence type="predicted"/>
<reference evidence="2" key="1">
    <citation type="submission" date="2022-11" db="EMBL/GenBank/DDBJ databases">
        <authorList>
            <person name="Morgan W.R."/>
            <person name="Tartar A."/>
        </authorList>
    </citation>
    <scope>NUCLEOTIDE SEQUENCE</scope>
    <source>
        <strain evidence="2">ARSEF 373</strain>
    </source>
</reference>
<feature type="compositionally biased region" description="Polar residues" evidence="1">
    <location>
        <begin position="473"/>
        <end position="483"/>
    </location>
</feature>
<feature type="region of interest" description="Disordered" evidence="1">
    <location>
        <begin position="63"/>
        <end position="217"/>
    </location>
</feature>
<evidence type="ECO:0000313" key="2">
    <source>
        <dbReference type="EMBL" id="DAZ96769.1"/>
    </source>
</evidence>
<feature type="compositionally biased region" description="Low complexity" evidence="1">
    <location>
        <begin position="90"/>
        <end position="100"/>
    </location>
</feature>
<dbReference type="AlphaFoldDB" id="A0AAV2YU53"/>
<evidence type="ECO:0008006" key="4">
    <source>
        <dbReference type="Google" id="ProtNLM"/>
    </source>
</evidence>
<feature type="compositionally biased region" description="Low complexity" evidence="1">
    <location>
        <begin position="134"/>
        <end position="162"/>
    </location>
</feature>
<organism evidence="2 3">
    <name type="scientific">Lagenidium giganteum</name>
    <dbReference type="NCBI Taxonomy" id="4803"/>
    <lineage>
        <taxon>Eukaryota</taxon>
        <taxon>Sar</taxon>
        <taxon>Stramenopiles</taxon>
        <taxon>Oomycota</taxon>
        <taxon>Peronosporomycetes</taxon>
        <taxon>Pythiales</taxon>
        <taxon>Pythiaceae</taxon>
    </lineage>
</organism>
<sequence>MPKRKADSWPAEILTDPDVLSLDDEGRFVLCKVCHVHYAVHGGKKPKPVIMNSSFRTRAWDVHKERTSSHRMQKKQEEMRQHHQHHHRQSVAVSSGSGASTPITTHQFQPIRSSAASFHMETEHKEERNGGGSSNSNTISNANSAGTSTSNSSSTSSNDTSGQLSQSNTVAQHQAPAGTTRRATQLFSARPHSRSHTPTRSQTAPPRSPSMSKTTDSTLSGAAAMALMQNVPTRRGDMVHSPAGSHPGEGHSGSVPPSPRRHSGTAGFHPSATPVARQWEAAATSSSFQQRSRGAVLGDGSRGRELGENSSEKPNNSINRHGLVSVRDLQHRAPSSLAGLRWRSMHENVTRALDSGSKRSNNEAFSNDEQIRSSAMEDTAEFGESSENVAKKLKSLDDEYVAKHWKMPVAFYDRESANYKEYWGSLRDVYTSANTNANANNSNNNNNHSNNNSNSSGNNNGGNGNNCSGIDKSGQQMPTSRAQQADPESVEDSTTPDETGSGSSEDPPKLPTVVHDQALVNAIDRLVGVVSKHLFDRSSKETAAAIEAATNLTTVVNEMRTRQDSALSRVIEIQEQRLQVQEAILQHKLRKESAYTARNRRKSGDTASNGTAGRHTSFSSCSSSSTTPSPSPAPELSPSPPPSMPQPPPSPPVSTSATCGGASPLPEVAANRE</sequence>
<feature type="compositionally biased region" description="Basic and acidic residues" evidence="1">
    <location>
        <begin position="63"/>
        <end position="81"/>
    </location>
</feature>
<feature type="region of interest" description="Disordered" evidence="1">
    <location>
        <begin position="352"/>
        <end position="384"/>
    </location>
</feature>
<evidence type="ECO:0000313" key="3">
    <source>
        <dbReference type="Proteomes" id="UP001146120"/>
    </source>
</evidence>